<gene>
    <name evidence="1" type="ORF">H9789_09750</name>
</gene>
<dbReference type="InterPro" id="IPR025324">
    <property type="entry name" value="DUF4230"/>
</dbReference>
<dbReference type="Pfam" id="PF14014">
    <property type="entry name" value="DUF4230"/>
    <property type="match status" value="1"/>
</dbReference>
<dbReference type="EMBL" id="JAHLFU010000202">
    <property type="protein sequence ID" value="MBU3854074.1"/>
    <property type="molecule type" value="Genomic_DNA"/>
</dbReference>
<dbReference type="Proteomes" id="UP000823865">
    <property type="component" value="Unassembled WGS sequence"/>
</dbReference>
<comment type="caution">
    <text evidence="1">The sequence shown here is derived from an EMBL/GenBank/DDBJ whole genome shotgun (WGS) entry which is preliminary data.</text>
</comment>
<evidence type="ECO:0000313" key="2">
    <source>
        <dbReference type="Proteomes" id="UP000823865"/>
    </source>
</evidence>
<protein>
    <submittedName>
        <fullName evidence="1">DUF4230 domain-containing protein</fullName>
    </submittedName>
</protein>
<name>A0A9E2P1P6_9BACT</name>
<evidence type="ECO:0000313" key="1">
    <source>
        <dbReference type="EMBL" id="MBU3854074.1"/>
    </source>
</evidence>
<reference evidence="1" key="2">
    <citation type="submission" date="2021-04" db="EMBL/GenBank/DDBJ databases">
        <authorList>
            <person name="Gilroy R."/>
        </authorList>
    </citation>
    <scope>NUCLEOTIDE SEQUENCE</scope>
    <source>
        <strain evidence="1">G3-2149</strain>
    </source>
</reference>
<accession>A0A9E2P1P6</accession>
<reference evidence="1" key="1">
    <citation type="journal article" date="2021" name="PeerJ">
        <title>Extensive microbial diversity within the chicken gut microbiome revealed by metagenomics and culture.</title>
        <authorList>
            <person name="Gilroy R."/>
            <person name="Ravi A."/>
            <person name="Getino M."/>
            <person name="Pursley I."/>
            <person name="Horton D.L."/>
            <person name="Alikhan N.F."/>
            <person name="Baker D."/>
            <person name="Gharbi K."/>
            <person name="Hall N."/>
            <person name="Watson M."/>
            <person name="Adriaenssens E.M."/>
            <person name="Foster-Nyarko E."/>
            <person name="Jarju S."/>
            <person name="Secka A."/>
            <person name="Antonio M."/>
            <person name="Oren A."/>
            <person name="Chaudhuri R.R."/>
            <person name="La Ragione R."/>
            <person name="Hildebrand F."/>
            <person name="Pallen M.J."/>
        </authorList>
    </citation>
    <scope>NUCLEOTIDE SEQUENCE</scope>
    <source>
        <strain evidence="1">G3-2149</strain>
    </source>
</reference>
<proteinExistence type="predicted"/>
<dbReference type="PROSITE" id="PS51257">
    <property type="entry name" value="PROKAR_LIPOPROTEIN"/>
    <property type="match status" value="1"/>
</dbReference>
<sequence length="225" mass="25665">MKRLYILVIGVFALSAICGCRQTSQKQETETSVKIDSTALVLRLQQCSKIYSSEYKIHKIVTSKDVLKLEGNVINHKVDIPIPNSSRKIAIPIDITIKGYTDMSQLDSRNILTEGKKITVILPDPKFAVTSVKIDRKNIIKSADLIRSAYLEQEINQFVKKGEQSVYKNLPWDEFIKTARSNAAHTLFPILQDLGFEEIHIQYRDDLNAQEAEKSKLLFKNIENR</sequence>
<organism evidence="1 2">
    <name type="scientific">Candidatus Paraprevotella stercoravium</name>
    <dbReference type="NCBI Taxonomy" id="2838725"/>
    <lineage>
        <taxon>Bacteria</taxon>
        <taxon>Pseudomonadati</taxon>
        <taxon>Bacteroidota</taxon>
        <taxon>Bacteroidia</taxon>
        <taxon>Bacteroidales</taxon>
        <taxon>Prevotellaceae</taxon>
        <taxon>Paraprevotella</taxon>
    </lineage>
</organism>
<dbReference type="AlphaFoldDB" id="A0A9E2P1P6"/>